<dbReference type="GeneID" id="96154445"/>
<dbReference type="AlphaFoldDB" id="A0A4V1IEK9"/>
<gene>
    <name evidence="2" type="ORF">FGF80_00745</name>
</gene>
<dbReference type="RefSeq" id="WP_138651614.1">
    <property type="nucleotide sequence ID" value="NZ_CP040637.1"/>
</dbReference>
<dbReference type="EMBL" id="CP040637">
    <property type="protein sequence ID" value="QCW01854.1"/>
    <property type="molecule type" value="Genomic_DNA"/>
</dbReference>
<protein>
    <submittedName>
        <fullName evidence="2">Uncharacterized protein</fullName>
    </submittedName>
</protein>
<name>A0A4V1IEK9_9EURY</name>
<evidence type="ECO:0000313" key="2">
    <source>
        <dbReference type="EMBL" id="QCW01854.1"/>
    </source>
</evidence>
<organism evidence="2 3">
    <name type="scientific">Natrinema pallidum</name>
    <dbReference type="NCBI Taxonomy" id="69527"/>
    <lineage>
        <taxon>Archaea</taxon>
        <taxon>Methanobacteriati</taxon>
        <taxon>Methanobacteriota</taxon>
        <taxon>Stenosarchaea group</taxon>
        <taxon>Halobacteria</taxon>
        <taxon>Halobacteriales</taxon>
        <taxon>Natrialbaceae</taxon>
        <taxon>Natrinema</taxon>
    </lineage>
</organism>
<dbReference type="Proteomes" id="UP000307562">
    <property type="component" value="Chromosome"/>
</dbReference>
<feature type="region of interest" description="Disordered" evidence="1">
    <location>
        <begin position="1"/>
        <end position="26"/>
    </location>
</feature>
<evidence type="ECO:0000256" key="1">
    <source>
        <dbReference type="SAM" id="MobiDB-lite"/>
    </source>
</evidence>
<proteinExistence type="predicted"/>
<feature type="region of interest" description="Disordered" evidence="1">
    <location>
        <begin position="359"/>
        <end position="388"/>
    </location>
</feature>
<reference evidence="3" key="1">
    <citation type="submission" date="2019-05" db="EMBL/GenBank/DDBJ databases">
        <title>Complete Genome Sequence and Methylation Pattern of the Halophilic Archaeon Natrinema pallidum BOL6-1.</title>
        <authorList>
            <person name="DasSarma P."/>
            <person name="DasSarma B.P."/>
            <person name="DasSarma S.L."/>
            <person name="Martinez F.L."/>
            <person name="Guzman D."/>
            <person name="Roberts R.J."/>
            <person name="DasSarma S."/>
        </authorList>
    </citation>
    <scope>NUCLEOTIDE SEQUENCE [LARGE SCALE GENOMIC DNA]</scope>
    <source>
        <strain evidence="3">BOL6-1</strain>
    </source>
</reference>
<dbReference type="KEGG" id="npl:FGF80_00745"/>
<keyword evidence="3" id="KW-1185">Reference proteome</keyword>
<evidence type="ECO:0000313" key="3">
    <source>
        <dbReference type="Proteomes" id="UP000307562"/>
    </source>
</evidence>
<feature type="compositionally biased region" description="Acidic residues" evidence="1">
    <location>
        <begin position="374"/>
        <end position="388"/>
    </location>
</feature>
<accession>A0A4V1IEK9</accession>
<sequence length="388" mass="44840">MAGRDLEERIENLPEEKREELEERIEPFEQELEEELFDQHHSEIGNQITDDEAELSDFNVIVSGFLEQDGTDYTFIRTEPLIHEQDKNFDVLVAAPSKGVAVLVEIERTLLDRLPGKVSKFEGKMDVVKSNGADFDVDEYFEKVISTQPDEIDYVLSSQHLAESDLQDAAAAEGLNFIAWLLGSHGNTCRVKDFIVKEDETAPFDGHADDDLRDYIETELASGVEKQDYVSFTYSSSKYLKLKHMSITLVNRFQRHSEDGSFTYEDWKQLFEADVDLYNYLEEEKQTLFKRYIKYAKEVGVIAIEESNGDVFENEYRVKSRATKDQEKLIDELMEKMARARMEEDFEEAVREKKEEVVTELERDHATGGTTLFDFEEIDSEEEAADDD</sequence>